<dbReference type="Pfam" id="PF12770">
    <property type="entry name" value="CHAT"/>
    <property type="match status" value="1"/>
</dbReference>
<dbReference type="eggNOG" id="COG4995">
    <property type="taxonomic scope" value="Bacteria"/>
</dbReference>
<name>C7QDG8_CATAD</name>
<dbReference type="eggNOG" id="COG0457">
    <property type="taxonomic scope" value="Bacteria"/>
</dbReference>
<dbReference type="InterPro" id="IPR024983">
    <property type="entry name" value="CHAT_dom"/>
</dbReference>
<keyword evidence="4" id="KW-1185">Reference proteome</keyword>
<accession>C7QDG8</accession>
<dbReference type="KEGG" id="cai:Caci_3868"/>
<protein>
    <submittedName>
        <fullName evidence="3">Tetratricopeptide TPR_4</fullName>
    </submittedName>
</protein>
<feature type="domain" description="CHAT" evidence="2">
    <location>
        <begin position="89"/>
        <end position="364"/>
    </location>
</feature>
<proteinExistence type="predicted"/>
<reference evidence="3 4" key="1">
    <citation type="journal article" date="2009" name="Stand. Genomic Sci.">
        <title>Complete genome sequence of Catenulispora acidiphila type strain (ID 139908).</title>
        <authorList>
            <person name="Copeland A."/>
            <person name="Lapidus A."/>
            <person name="Glavina Del Rio T."/>
            <person name="Nolan M."/>
            <person name="Lucas S."/>
            <person name="Chen F."/>
            <person name="Tice H."/>
            <person name="Cheng J.F."/>
            <person name="Bruce D."/>
            <person name="Goodwin L."/>
            <person name="Pitluck S."/>
            <person name="Mikhailova N."/>
            <person name="Pati A."/>
            <person name="Ivanova N."/>
            <person name="Mavromatis K."/>
            <person name="Chen A."/>
            <person name="Palaniappan K."/>
            <person name="Chain P."/>
            <person name="Land M."/>
            <person name="Hauser L."/>
            <person name="Chang Y.J."/>
            <person name="Jeffries C.D."/>
            <person name="Chertkov O."/>
            <person name="Brettin T."/>
            <person name="Detter J.C."/>
            <person name="Han C."/>
            <person name="Ali Z."/>
            <person name="Tindall B.J."/>
            <person name="Goker M."/>
            <person name="Bristow J."/>
            <person name="Eisen J.A."/>
            <person name="Markowitz V."/>
            <person name="Hugenholtz P."/>
            <person name="Kyrpides N.C."/>
            <person name="Klenk H.P."/>
        </authorList>
    </citation>
    <scope>NUCLEOTIDE SEQUENCE [LARGE SCALE GENOMIC DNA]</scope>
    <source>
        <strain evidence="4">DSM 44928 / JCM 14897 / NBRC 102108 / NRRL B-24433 / ID139908</strain>
    </source>
</reference>
<feature type="region of interest" description="Disordered" evidence="1">
    <location>
        <begin position="366"/>
        <end position="395"/>
    </location>
</feature>
<dbReference type="SUPFAM" id="SSF52540">
    <property type="entry name" value="P-loop containing nucleoside triphosphate hydrolases"/>
    <property type="match status" value="1"/>
</dbReference>
<dbReference type="EMBL" id="CP001700">
    <property type="protein sequence ID" value="ACU72761.1"/>
    <property type="molecule type" value="Genomic_DNA"/>
</dbReference>
<evidence type="ECO:0000313" key="3">
    <source>
        <dbReference type="EMBL" id="ACU72761.1"/>
    </source>
</evidence>
<evidence type="ECO:0000259" key="2">
    <source>
        <dbReference type="Pfam" id="PF12770"/>
    </source>
</evidence>
<dbReference type="RefSeq" id="WP_015792490.1">
    <property type="nucleotide sequence ID" value="NC_013131.1"/>
</dbReference>
<dbReference type="InParanoid" id="C7QDG8"/>
<dbReference type="STRING" id="479433.Caci_3868"/>
<dbReference type="InterPro" id="IPR027417">
    <property type="entry name" value="P-loop_NTPase"/>
</dbReference>
<organism evidence="3 4">
    <name type="scientific">Catenulispora acidiphila (strain DSM 44928 / JCM 14897 / NBRC 102108 / NRRL B-24433 / ID139908)</name>
    <dbReference type="NCBI Taxonomy" id="479433"/>
    <lineage>
        <taxon>Bacteria</taxon>
        <taxon>Bacillati</taxon>
        <taxon>Actinomycetota</taxon>
        <taxon>Actinomycetes</taxon>
        <taxon>Catenulisporales</taxon>
        <taxon>Catenulisporaceae</taxon>
        <taxon>Catenulispora</taxon>
    </lineage>
</organism>
<dbReference type="SUPFAM" id="SSF48452">
    <property type="entry name" value="TPR-like"/>
    <property type="match status" value="1"/>
</dbReference>
<dbReference type="OrthoDB" id="4302715at2"/>
<dbReference type="HOGENOM" id="CLU_239812_0_0_11"/>
<dbReference type="InterPro" id="IPR011990">
    <property type="entry name" value="TPR-like_helical_dom_sf"/>
</dbReference>
<dbReference type="Gene3D" id="3.40.50.300">
    <property type="entry name" value="P-loop containing nucleotide triphosphate hydrolases"/>
    <property type="match status" value="1"/>
</dbReference>
<evidence type="ECO:0000313" key="4">
    <source>
        <dbReference type="Proteomes" id="UP000000851"/>
    </source>
</evidence>
<feature type="compositionally biased region" description="Basic and acidic residues" evidence="1">
    <location>
        <begin position="381"/>
        <end position="395"/>
    </location>
</feature>
<dbReference type="Proteomes" id="UP000000851">
    <property type="component" value="Chromosome"/>
</dbReference>
<gene>
    <name evidence="3" type="ordered locus">Caci_3868</name>
</gene>
<dbReference type="Gene3D" id="1.25.40.10">
    <property type="entry name" value="Tetratricopeptide repeat domain"/>
    <property type="match status" value="1"/>
</dbReference>
<sequence>MDMGAGLGDSHSAVLQIDGGLVRFKAGAGSVAQEHSGLTYRAREALRELRELRQGTDAVWWELGLGLGESFLDGPVGVALAAELGRAAQTEVPLRLALDIAEPALVNVPWEAMVLPERCDRSRRQIPLAHDSAVQVFRLVEQESATGTAVRATPGVVGRTAGGVAGGPARLPRDAGSNGAPLEVLVAIAFPERSGLDRLDYERELVLVQRAMRPAIETGMVSLRLLTWGTADSIGAALRERPADILHISCHAAPGVLALETVDGEEDFVDAGTLVSRVFPQDRPVPMVVLAGCSSALGTVDDVQGPLPGLAHALVARGVDAVVAMTADISDDCAVEFTAGLYATLAQDPTLAPLDVVTQTRAALAPLPPREPGMTEPQQEPARERGREQADRNGREARTTLIPALFLNSAGVGLRNVQAGSASVPGAASEPGLGSGVGFGAGLRASSRSEVLGGWNEGSGFVGRRTELRGLLRILRSDLPRVILFGMTGIGKSALAAELITLLDPGAWVVVPLDAGAAADSVVSTLLGVLNRVGALGNPMLESWLSDPDTPWIRRLDLVSENVLPHTRVLLMVDGVSCSGDPATGAYAAEPAELGWFLDAWSRLGPNAGLLVTCRHPISFETRGRKLVQHCLLGPLSASDTQTFLYQHAPQRSALFAKLPDAGLLGGHPAALGLVANAVRNAQDPTALSPEVIHHALNETAPALDEVFELFAGLDAGHPVRQLLVGASVYRGPVRREALEQQLALTDQAATNPERTTRLTVALENVLREAQTEDVSELWWEDGEPLQFSETLLADLEDAQRPVVDPSFPEVLRSALGTGLIFGSYDNRSGVENQNGADDGNEANREPFKVHPWVAAQISALADQAEVDAARRRAASYWRRRLNMDLARGHLPSLSEDAERLLEQFDALGDMAAAKEPLLRSVSLAYLRGTGGYEQLRERCELGLAHLPLEPKETVVLLLLHSVACYAMGDEATGACSSERAVEAARSLPMNSPTRVQTVIMHTRNLLRLPQRAGEVATLIDEAAEGARACGYDLLDGAVDHLRAMLAVRRQQFDECDQFARAALHTVAGVAPIWYTRAVQWEDVVDLSEALRLGELAGAASDQAILAEGLGIAADTAELGCLGLCAAIALERGRLDEAAAFMDRARQVADRTPLPGQLPPIYALDSTIALLQGDISRAGELCRAGVTSARAFDDRVSETRCLNLLGQIAMHGGQANTALREFGAAYACGIGTVADDQARVSAVFCAFVYTTMEDPRARDWLDKVGDTLPTDPGANSLAQYMIGQTALVEGDFATATRHAQDMLRVIEEGDYPQISCMGKLLLAQCAAGRDDWDAAGELFSEAIDASEVCDQPLLRFDVLLSGIEMVLTIDEPVSVGDLDALDEMAQEAEAIAQGADAPGLIARVLQARQLIRGRRRGPLGSGFAGPLLRASRDVGDAEAVENAIVAQFHEALNAERFEEASEHLAWLKSVVEAGNEGKRLLLGLMEASLDLEQGRLTEAEERMLQVYAAADAGGPDIAELAAMAAGLLAAMAAETSDLHKAECWQATALRHLITGTAEWYQELDGLKDMAEERAAADPAAWWQNLEAIADDAVARHPALPDLAAAVHQILAKIADDHGPAAQRERWLRQALSLWPTDVPEHSDYGPRATRHALARLLARDEETLDEATSLLIYNLCRSEEDGSGYHDPFDELLLGVLRQYWGEPVFAAKLATQADAEQQARILAATSDWGSASDQM</sequence>
<evidence type="ECO:0000256" key="1">
    <source>
        <dbReference type="SAM" id="MobiDB-lite"/>
    </source>
</evidence>